<reference evidence="1 2" key="1">
    <citation type="journal article" date="2015" name="Nature">
        <title>rRNA introns, odd ribosomes, and small enigmatic genomes across a large radiation of phyla.</title>
        <authorList>
            <person name="Brown C.T."/>
            <person name="Hug L.A."/>
            <person name="Thomas B.C."/>
            <person name="Sharon I."/>
            <person name="Castelle C.J."/>
            <person name="Singh A."/>
            <person name="Wilkins M.J."/>
            <person name="Williams K.H."/>
            <person name="Banfield J.F."/>
        </authorList>
    </citation>
    <scope>NUCLEOTIDE SEQUENCE [LARGE SCALE GENOMIC DNA]</scope>
</reference>
<name>A0A0G0EM79_9BACT</name>
<evidence type="ECO:0000313" key="2">
    <source>
        <dbReference type="Proteomes" id="UP000034127"/>
    </source>
</evidence>
<comment type="caution">
    <text evidence="1">The sequence shown here is derived from an EMBL/GenBank/DDBJ whole genome shotgun (WGS) entry which is preliminary data.</text>
</comment>
<dbReference type="Proteomes" id="UP000034127">
    <property type="component" value="Unassembled WGS sequence"/>
</dbReference>
<protein>
    <recommendedName>
        <fullName evidence="3">Abi-like protein</fullName>
    </recommendedName>
</protein>
<accession>A0A0G0EM79</accession>
<dbReference type="AlphaFoldDB" id="A0A0G0EM79"/>
<organism evidence="1 2">
    <name type="scientific">Candidatus Roizmanbacteria bacterium GW2011_GWC2_35_12</name>
    <dbReference type="NCBI Taxonomy" id="1618485"/>
    <lineage>
        <taxon>Bacteria</taxon>
        <taxon>Candidatus Roizmaniibacteriota</taxon>
    </lineage>
</organism>
<dbReference type="EMBL" id="LBPX01000002">
    <property type="protein sequence ID" value="KKP68452.1"/>
    <property type="molecule type" value="Genomic_DNA"/>
</dbReference>
<evidence type="ECO:0000313" key="1">
    <source>
        <dbReference type="EMBL" id="KKP68452.1"/>
    </source>
</evidence>
<evidence type="ECO:0008006" key="3">
    <source>
        <dbReference type="Google" id="ProtNLM"/>
    </source>
</evidence>
<sequence>MQLEARSGKPSAVSIELLVAEIRKNNLPDNKKGPFFTKLIQNYCAIFCVASFDRLQENPRFKKIENEPVIQFFRHIRNGCSHGNKFFFKTYIDKKTGKKTQEPTKLAQFRGLAIDRKLMGGKVFFDFLSAGDIPYLIEDVSKELEKLQK</sequence>
<proteinExistence type="predicted"/>
<gene>
    <name evidence="1" type="ORF">UR63_C0002G0027</name>
</gene>